<dbReference type="Proteomes" id="UP000054928">
    <property type="component" value="Unassembled WGS sequence"/>
</dbReference>
<accession>A0A0P1A803</accession>
<name>A0A0P1A803_PLAHL</name>
<dbReference type="Gene3D" id="3.90.180.10">
    <property type="entry name" value="Medium-chain alcohol dehydrogenases, catalytic domain"/>
    <property type="match status" value="1"/>
</dbReference>
<sequence length="254" mass="28062">MAALTALQSFRHGQLGENKKVLILGGAGGVGSMAIQVAKAVFKPQAIATTASTQKVERMRQLGADVVVDYKLNRFETELKDYDFALDTTGESKQCFECVTRGGSVVTIAATPSRKSLPKHVQGVDVSLVIGLVMNCLSFSACHQARQAGVFYDFMFVLANGDMMNEVRELAEQRSITPVIDQVFPFEKANSAMEYLESGRALGKVVVQLRRPFQSCGLKVLNKSRVRHALTREIDNNLLTEQHKLRKFSCDRLM</sequence>
<dbReference type="PANTHER" id="PTHR11695:SF294">
    <property type="entry name" value="RETICULON-4-INTERACTING PROTEIN 1, MITOCHONDRIAL"/>
    <property type="match status" value="1"/>
</dbReference>
<dbReference type="GO" id="GO:0016491">
    <property type="term" value="F:oxidoreductase activity"/>
    <property type="evidence" value="ECO:0007669"/>
    <property type="project" value="UniProtKB-KW"/>
</dbReference>
<dbReference type="Pfam" id="PF13602">
    <property type="entry name" value="ADH_zinc_N_2"/>
    <property type="match status" value="1"/>
</dbReference>
<dbReference type="PROSITE" id="PS01162">
    <property type="entry name" value="QOR_ZETA_CRYSTAL"/>
    <property type="match status" value="1"/>
</dbReference>
<dbReference type="OrthoDB" id="9992527at2759"/>
<reference evidence="3" key="1">
    <citation type="submission" date="2014-09" db="EMBL/GenBank/DDBJ databases">
        <authorList>
            <person name="Sharma Rahul"/>
            <person name="Thines Marco"/>
        </authorList>
    </citation>
    <scope>NUCLEOTIDE SEQUENCE [LARGE SCALE GENOMIC DNA]</scope>
</reference>
<dbReference type="AlphaFoldDB" id="A0A0P1A803"/>
<dbReference type="CDD" id="cd05289">
    <property type="entry name" value="MDR_like_2"/>
    <property type="match status" value="1"/>
</dbReference>
<dbReference type="InterPro" id="IPR002364">
    <property type="entry name" value="Quin_OxRdtase/zeta-crystal_CS"/>
</dbReference>
<dbReference type="SUPFAM" id="SSF51735">
    <property type="entry name" value="NAD(P)-binding Rossmann-fold domains"/>
    <property type="match status" value="1"/>
</dbReference>
<dbReference type="InterPro" id="IPR050700">
    <property type="entry name" value="YIM1/Zinc_Alcohol_DH_Fams"/>
</dbReference>
<evidence type="ECO:0000256" key="1">
    <source>
        <dbReference type="ARBA" id="ARBA00023002"/>
    </source>
</evidence>
<dbReference type="GeneID" id="36398369"/>
<organism evidence="2 3">
    <name type="scientific">Plasmopara halstedii</name>
    <name type="common">Downy mildew of sunflower</name>
    <dbReference type="NCBI Taxonomy" id="4781"/>
    <lineage>
        <taxon>Eukaryota</taxon>
        <taxon>Sar</taxon>
        <taxon>Stramenopiles</taxon>
        <taxon>Oomycota</taxon>
        <taxon>Peronosporomycetes</taxon>
        <taxon>Peronosporales</taxon>
        <taxon>Peronosporaceae</taxon>
        <taxon>Plasmopara</taxon>
    </lineage>
</organism>
<keyword evidence="1" id="KW-0560">Oxidoreductase</keyword>
<dbReference type="EMBL" id="CCYD01000217">
    <property type="protein sequence ID" value="CEG36642.1"/>
    <property type="molecule type" value="Genomic_DNA"/>
</dbReference>
<dbReference type="PANTHER" id="PTHR11695">
    <property type="entry name" value="ALCOHOL DEHYDROGENASE RELATED"/>
    <property type="match status" value="1"/>
</dbReference>
<dbReference type="GO" id="GO:0008270">
    <property type="term" value="F:zinc ion binding"/>
    <property type="evidence" value="ECO:0007669"/>
    <property type="project" value="InterPro"/>
</dbReference>
<dbReference type="InterPro" id="IPR036291">
    <property type="entry name" value="NAD(P)-bd_dom_sf"/>
</dbReference>
<protein>
    <submittedName>
        <fullName evidence="2">Nadph:quinone oxidoreductase</fullName>
    </submittedName>
</protein>
<dbReference type="RefSeq" id="XP_024573011.1">
    <property type="nucleotide sequence ID" value="XM_024721878.1"/>
</dbReference>
<evidence type="ECO:0000313" key="2">
    <source>
        <dbReference type="EMBL" id="CEG36642.1"/>
    </source>
</evidence>
<evidence type="ECO:0000313" key="3">
    <source>
        <dbReference type="Proteomes" id="UP000054928"/>
    </source>
</evidence>
<dbReference type="STRING" id="4781.A0A0P1A803"/>
<dbReference type="Gene3D" id="3.40.50.720">
    <property type="entry name" value="NAD(P)-binding Rossmann-like Domain"/>
    <property type="match status" value="1"/>
</dbReference>
<proteinExistence type="predicted"/>
<keyword evidence="3" id="KW-1185">Reference proteome</keyword>